<dbReference type="GO" id="GO:1990281">
    <property type="term" value="C:efflux pump complex"/>
    <property type="evidence" value="ECO:0007669"/>
    <property type="project" value="TreeGrafter"/>
</dbReference>
<dbReference type="STRING" id="1035707.SAMN05216552_1002308"/>
<name>A0A1I7FUZ6_9BURK</name>
<feature type="domain" description="YknX-like C-terminal permuted SH3-like" evidence="6">
    <location>
        <begin position="323"/>
        <end position="389"/>
    </location>
</feature>
<dbReference type="RefSeq" id="WP_093553586.1">
    <property type="nucleotide sequence ID" value="NZ_FPBO01000002.1"/>
</dbReference>
<dbReference type="FunFam" id="2.40.30.170:FF:000010">
    <property type="entry name" value="Efflux RND transporter periplasmic adaptor subunit"/>
    <property type="match status" value="1"/>
</dbReference>
<feature type="domain" description="CusB-like beta-barrel" evidence="4">
    <location>
        <begin position="241"/>
        <end position="315"/>
    </location>
</feature>
<dbReference type="InterPro" id="IPR006143">
    <property type="entry name" value="RND_pump_MFP"/>
</dbReference>
<evidence type="ECO:0000259" key="5">
    <source>
        <dbReference type="Pfam" id="PF25973"/>
    </source>
</evidence>
<dbReference type="Proteomes" id="UP000199391">
    <property type="component" value="Unassembled WGS sequence"/>
</dbReference>
<dbReference type="NCBIfam" id="TIGR01730">
    <property type="entry name" value="RND_mfp"/>
    <property type="match status" value="1"/>
</dbReference>
<protein>
    <submittedName>
        <fullName evidence="7">RND family efflux transporter, MFP subunit</fullName>
    </submittedName>
</protein>
<dbReference type="Gene3D" id="2.40.420.20">
    <property type="match status" value="1"/>
</dbReference>
<evidence type="ECO:0000259" key="4">
    <source>
        <dbReference type="Pfam" id="PF25954"/>
    </source>
</evidence>
<evidence type="ECO:0000256" key="1">
    <source>
        <dbReference type="ARBA" id="ARBA00009477"/>
    </source>
</evidence>
<feature type="domain" description="CzcB-like barrel-sandwich hybrid" evidence="5">
    <location>
        <begin position="95"/>
        <end position="234"/>
    </location>
</feature>
<dbReference type="Gene3D" id="2.40.50.100">
    <property type="match status" value="1"/>
</dbReference>
<evidence type="ECO:0000256" key="3">
    <source>
        <dbReference type="SAM" id="Phobius"/>
    </source>
</evidence>
<keyword evidence="2" id="KW-0175">Coiled coil</keyword>
<feature type="coiled-coil region" evidence="2">
    <location>
        <begin position="127"/>
        <end position="161"/>
    </location>
</feature>
<dbReference type="Pfam" id="PF25973">
    <property type="entry name" value="BSH_CzcB"/>
    <property type="match status" value="1"/>
</dbReference>
<keyword evidence="3" id="KW-0812">Transmembrane</keyword>
<feature type="transmembrane region" description="Helical" evidence="3">
    <location>
        <begin position="20"/>
        <end position="40"/>
    </location>
</feature>
<keyword evidence="3" id="KW-1133">Transmembrane helix</keyword>
<sequence length="409" mass="42518">MKLETLPPSPAPVANRARRWRAPVIGLLVLGLAGGGWTVMRAKSPAQQGAPAADKPAAKGPDSFELAASDVAAIDAGALSVSLPLSGSLAPVSQATIKAKVSGEVRETTLREGMAVAAGQVLARLDQADLRARAAQQQGLVDEAEARLAMANRNHANSQALLKQNYISQTSFDTTANAVDLARAAVKAAGAQLELARIALNDSVIRAPIGGVVSKRHVQAGEKVAPDMPVYTIVNLAELTLEAQVPTSEIPRVKVGQEVTFKVDGFQRREFAGKVARINPTTEPGSRAMLVYISVPNKDGALLGGMFAKGHITTEKSAVMPLVPVAALREDNGRQVVYKVERGAVVSQPVSLGLRNDDTGYAEVTGGLDQGAQVIVARLDAVKPGARVKLATPAAAPSPAKAGMLASRS</sequence>
<keyword evidence="8" id="KW-1185">Reference proteome</keyword>
<organism evidence="7 8">
    <name type="scientific">Pseudoduganella namucuonensis</name>
    <dbReference type="NCBI Taxonomy" id="1035707"/>
    <lineage>
        <taxon>Bacteria</taxon>
        <taxon>Pseudomonadati</taxon>
        <taxon>Pseudomonadota</taxon>
        <taxon>Betaproteobacteria</taxon>
        <taxon>Burkholderiales</taxon>
        <taxon>Oxalobacteraceae</taxon>
        <taxon>Telluria group</taxon>
        <taxon>Pseudoduganella</taxon>
    </lineage>
</organism>
<comment type="similarity">
    <text evidence="1">Belongs to the membrane fusion protein (MFP) (TC 8.A.1) family.</text>
</comment>
<dbReference type="Gene3D" id="1.10.287.470">
    <property type="entry name" value="Helix hairpin bin"/>
    <property type="match status" value="1"/>
</dbReference>
<dbReference type="SUPFAM" id="SSF111369">
    <property type="entry name" value="HlyD-like secretion proteins"/>
    <property type="match status" value="1"/>
</dbReference>
<dbReference type="PANTHER" id="PTHR30469">
    <property type="entry name" value="MULTIDRUG RESISTANCE PROTEIN MDTA"/>
    <property type="match status" value="1"/>
</dbReference>
<evidence type="ECO:0000256" key="2">
    <source>
        <dbReference type="SAM" id="Coils"/>
    </source>
</evidence>
<dbReference type="AlphaFoldDB" id="A0A1I7FUZ6"/>
<dbReference type="InterPro" id="IPR058792">
    <property type="entry name" value="Beta-barrel_RND_2"/>
</dbReference>
<dbReference type="OrthoDB" id="5502471at2"/>
<dbReference type="InterPro" id="IPR058637">
    <property type="entry name" value="YknX-like_C"/>
</dbReference>
<keyword evidence="3" id="KW-0472">Membrane</keyword>
<reference evidence="8" key="1">
    <citation type="submission" date="2016-10" db="EMBL/GenBank/DDBJ databases">
        <authorList>
            <person name="Varghese N."/>
            <person name="Submissions S."/>
        </authorList>
    </citation>
    <scope>NUCLEOTIDE SEQUENCE [LARGE SCALE GENOMIC DNA]</scope>
    <source>
        <strain evidence="8">CGMCC 1.11014</strain>
    </source>
</reference>
<evidence type="ECO:0000313" key="7">
    <source>
        <dbReference type="EMBL" id="SFU40044.1"/>
    </source>
</evidence>
<dbReference type="EMBL" id="FPBO01000002">
    <property type="protein sequence ID" value="SFU40044.1"/>
    <property type="molecule type" value="Genomic_DNA"/>
</dbReference>
<gene>
    <name evidence="7" type="ORF">SAMN05216552_1002308</name>
</gene>
<proteinExistence type="inferred from homology"/>
<dbReference type="Pfam" id="PF25954">
    <property type="entry name" value="Beta-barrel_RND_2"/>
    <property type="match status" value="1"/>
</dbReference>
<accession>A0A1I7FUZ6</accession>
<dbReference type="InterPro" id="IPR058647">
    <property type="entry name" value="BSH_CzcB-like"/>
</dbReference>
<evidence type="ECO:0000313" key="8">
    <source>
        <dbReference type="Proteomes" id="UP000199391"/>
    </source>
</evidence>
<dbReference type="PANTHER" id="PTHR30469:SF15">
    <property type="entry name" value="HLYD FAMILY OF SECRETION PROTEINS"/>
    <property type="match status" value="1"/>
</dbReference>
<dbReference type="GO" id="GO:0015562">
    <property type="term" value="F:efflux transmembrane transporter activity"/>
    <property type="evidence" value="ECO:0007669"/>
    <property type="project" value="TreeGrafter"/>
</dbReference>
<dbReference type="Gene3D" id="2.40.30.170">
    <property type="match status" value="1"/>
</dbReference>
<dbReference type="Pfam" id="PF25989">
    <property type="entry name" value="YknX_C"/>
    <property type="match status" value="1"/>
</dbReference>
<evidence type="ECO:0000259" key="6">
    <source>
        <dbReference type="Pfam" id="PF25989"/>
    </source>
</evidence>